<dbReference type="CDD" id="cd06414">
    <property type="entry name" value="GH25_LytC-like"/>
    <property type="match status" value="1"/>
</dbReference>
<evidence type="ECO:0000256" key="1">
    <source>
        <dbReference type="ARBA" id="ARBA00010646"/>
    </source>
</evidence>
<dbReference type="InterPro" id="IPR002053">
    <property type="entry name" value="Glyco_hydro_25"/>
</dbReference>
<dbReference type="Proteomes" id="UP001652431">
    <property type="component" value="Unassembled WGS sequence"/>
</dbReference>
<evidence type="ECO:0000256" key="2">
    <source>
        <dbReference type="ARBA" id="ARBA00022737"/>
    </source>
</evidence>
<organism evidence="5 6">
    <name type="scientific">Dorea acetigenes</name>
    <dbReference type="NCBI Taxonomy" id="2981787"/>
    <lineage>
        <taxon>Bacteria</taxon>
        <taxon>Bacillati</taxon>
        <taxon>Bacillota</taxon>
        <taxon>Clostridia</taxon>
        <taxon>Lachnospirales</taxon>
        <taxon>Lachnospiraceae</taxon>
        <taxon>Dorea</taxon>
    </lineage>
</organism>
<dbReference type="SUPFAM" id="SSF51445">
    <property type="entry name" value="(Trans)glycosidases"/>
    <property type="match status" value="1"/>
</dbReference>
<comment type="similarity">
    <text evidence="1">Belongs to the glycosyl hydrolase 25 family.</text>
</comment>
<dbReference type="PROSITE" id="PS51904">
    <property type="entry name" value="GLYCOSYL_HYDROL_F25_2"/>
    <property type="match status" value="1"/>
</dbReference>
<dbReference type="PANTHER" id="PTHR34135:SF2">
    <property type="entry name" value="LYSOZYME"/>
    <property type="match status" value="1"/>
</dbReference>
<evidence type="ECO:0000313" key="6">
    <source>
        <dbReference type="Proteomes" id="UP001652431"/>
    </source>
</evidence>
<dbReference type="Gene3D" id="3.20.20.80">
    <property type="entry name" value="Glycosidases"/>
    <property type="match status" value="1"/>
</dbReference>
<evidence type="ECO:0000256" key="3">
    <source>
        <dbReference type="SAM" id="SignalP"/>
    </source>
</evidence>
<feature type="signal peptide" evidence="3">
    <location>
        <begin position="1"/>
        <end position="28"/>
    </location>
</feature>
<dbReference type="RefSeq" id="WP_158368004.1">
    <property type="nucleotide sequence ID" value="NZ_JAOQJU010000002.1"/>
</dbReference>
<keyword evidence="6" id="KW-1185">Reference proteome</keyword>
<dbReference type="PANTHER" id="PTHR34135">
    <property type="entry name" value="LYSOZYME"/>
    <property type="match status" value="1"/>
</dbReference>
<dbReference type="Pfam" id="PF00395">
    <property type="entry name" value="SLH"/>
    <property type="match status" value="3"/>
</dbReference>
<dbReference type="InterPro" id="IPR017853">
    <property type="entry name" value="GH"/>
</dbReference>
<evidence type="ECO:0000259" key="4">
    <source>
        <dbReference type="PROSITE" id="PS51272"/>
    </source>
</evidence>
<dbReference type="EMBL" id="JAOQJU010000002">
    <property type="protein sequence ID" value="MCU6685523.1"/>
    <property type="molecule type" value="Genomic_DNA"/>
</dbReference>
<sequence length="494" mass="55955">MKLTKAAKRITCFLLCVMLSFNVLYVRADAAEDENTAAGQNVTEAENLDLMPLDEEETESPDAEMTEDNWRYQDGERIDETEDALPDDTISIQATETPTHPEGTRLGIDVSEHNSGIHNHETDKTPIDIDWEKVKADGVDFAIIRCGWGMNYTSQDDLTWERNVSECERLGIPYGVYIYSYADSVERAKSEAEHVLRLIEGHNLSYPVFYDMEDNSTLGADLAEIAKTFCGIIEDAGYPVGVYANLNWWNNYLTDECFDNWYKWVAQYYTTCNYKGDYTMWQFTSSGKVDGITGACDMNWQIGYPNDHGYIGPFQDVTADSWYADAVSYVYNKGLMKGLEETVFGPDQILARAQFAVIIHRFEGKPVTTYSDVFPDVKAGTWYMQAVLWANSEGIITGYDDTKLFGVADDITREQMATMMYRYALYKGYDVSEVGELDSFADGDKVNDFAKDAIKWCIGTGIITGKDGLIAPQDHTNRAECATIIMRFMQYYEQ</sequence>
<feature type="domain" description="SLH" evidence="4">
    <location>
        <begin position="370"/>
        <end position="434"/>
    </location>
</feature>
<gene>
    <name evidence="5" type="ORF">OCV99_02950</name>
</gene>
<proteinExistence type="inferred from homology"/>
<keyword evidence="2" id="KW-0677">Repeat</keyword>
<dbReference type="Pfam" id="PF01183">
    <property type="entry name" value="Glyco_hydro_25"/>
    <property type="match status" value="1"/>
</dbReference>
<dbReference type="InterPro" id="IPR001119">
    <property type="entry name" value="SLH_dom"/>
</dbReference>
<feature type="domain" description="SLH" evidence="4">
    <location>
        <begin position="437"/>
        <end position="494"/>
    </location>
</feature>
<name>A0ABT2RJD9_9FIRM</name>
<feature type="chain" id="PRO_5046192055" evidence="3">
    <location>
        <begin position="29"/>
        <end position="494"/>
    </location>
</feature>
<keyword evidence="3" id="KW-0732">Signal</keyword>
<protein>
    <submittedName>
        <fullName evidence="5">S-layer homology domain-containing protein</fullName>
    </submittedName>
</protein>
<evidence type="ECO:0000313" key="5">
    <source>
        <dbReference type="EMBL" id="MCU6685523.1"/>
    </source>
</evidence>
<comment type="caution">
    <text evidence="5">The sequence shown here is derived from an EMBL/GenBank/DDBJ whole genome shotgun (WGS) entry which is preliminary data.</text>
</comment>
<feature type="domain" description="SLH" evidence="4">
    <location>
        <begin position="310"/>
        <end position="369"/>
    </location>
</feature>
<reference evidence="5 6" key="1">
    <citation type="journal article" date="2021" name="ISME Commun">
        <title>Automated analysis of genomic sequences facilitates high-throughput and comprehensive description of bacteria.</title>
        <authorList>
            <person name="Hitch T.C.A."/>
        </authorList>
    </citation>
    <scope>NUCLEOTIDE SEQUENCE [LARGE SCALE GENOMIC DNA]</scope>
    <source>
        <strain evidence="5 6">Sanger_03</strain>
    </source>
</reference>
<dbReference type="PROSITE" id="PS51272">
    <property type="entry name" value="SLH"/>
    <property type="match status" value="3"/>
</dbReference>
<accession>A0ABT2RJD9</accession>